<dbReference type="Proteomes" id="UP000663722">
    <property type="component" value="Chromosome"/>
</dbReference>
<evidence type="ECO:0000313" key="2">
    <source>
        <dbReference type="Proteomes" id="UP000663722"/>
    </source>
</evidence>
<protein>
    <submittedName>
        <fullName evidence="1">Uncharacterized protein</fullName>
    </submittedName>
</protein>
<proteinExistence type="predicted"/>
<keyword evidence="2" id="KW-1185">Reference proteome</keyword>
<dbReference type="Pfam" id="PF11848">
    <property type="entry name" value="DUF3368"/>
    <property type="match status" value="1"/>
</dbReference>
<reference evidence="1" key="1">
    <citation type="journal article" date="2021" name="Microb. Physiol.">
        <title>Proteogenomic Insights into the Physiology of Marine, Sulfate-Reducing, Filamentous Desulfonema limicola and Desulfonema magnum.</title>
        <authorList>
            <person name="Schnaars V."/>
            <person name="Wohlbrand L."/>
            <person name="Scheve S."/>
            <person name="Hinrichs C."/>
            <person name="Reinhardt R."/>
            <person name="Rabus R."/>
        </authorList>
    </citation>
    <scope>NUCLEOTIDE SEQUENCE</scope>
    <source>
        <strain evidence="1">4be13</strain>
    </source>
</reference>
<name>A0A975GUC1_9BACT</name>
<organism evidence="1 2">
    <name type="scientific">Desulfonema magnum</name>
    <dbReference type="NCBI Taxonomy" id="45655"/>
    <lineage>
        <taxon>Bacteria</taxon>
        <taxon>Pseudomonadati</taxon>
        <taxon>Thermodesulfobacteriota</taxon>
        <taxon>Desulfobacteria</taxon>
        <taxon>Desulfobacterales</taxon>
        <taxon>Desulfococcaceae</taxon>
        <taxon>Desulfonema</taxon>
    </lineage>
</organism>
<dbReference type="AlphaFoldDB" id="A0A975GUC1"/>
<dbReference type="InterPro" id="IPR021799">
    <property type="entry name" value="PIN-like_prokaryotic"/>
</dbReference>
<accession>A0A975GUC1</accession>
<evidence type="ECO:0000313" key="1">
    <source>
        <dbReference type="EMBL" id="QTA93926.1"/>
    </source>
</evidence>
<sequence>MKKVLIDASSAIILFKSGLFDKLTQTYYIVMAKAVCGELTQEGYPGAEVFREYCSDKDRVLQLPNHGEADISQLGRGEKNTIRHYIRGNGEFIVIDDGKGAAYCRDNRIPYINALLFPRILYVSGDMAETDYHHKTEMILRVGRYSQKIIDYAARCSKDKLEFFLP</sequence>
<dbReference type="KEGG" id="dmm:dnm_100340"/>
<gene>
    <name evidence="1" type="ORF">dnm_100340</name>
</gene>
<dbReference type="RefSeq" id="WP_207680635.1">
    <property type="nucleotide sequence ID" value="NZ_CP061800.1"/>
</dbReference>
<dbReference type="EMBL" id="CP061800">
    <property type="protein sequence ID" value="QTA93926.1"/>
    <property type="molecule type" value="Genomic_DNA"/>
</dbReference>